<dbReference type="AlphaFoldDB" id="A0A1L0DAK8"/>
<feature type="compositionally biased region" description="Low complexity" evidence="1">
    <location>
        <begin position="149"/>
        <end position="163"/>
    </location>
</feature>
<feature type="compositionally biased region" description="Polar residues" evidence="1">
    <location>
        <begin position="134"/>
        <end position="146"/>
    </location>
</feature>
<feature type="region of interest" description="Disordered" evidence="1">
    <location>
        <begin position="226"/>
        <end position="272"/>
    </location>
</feature>
<feature type="chain" id="PRO_5012317930" evidence="2">
    <location>
        <begin position="18"/>
        <end position="608"/>
    </location>
</feature>
<feature type="region of interest" description="Disordered" evidence="1">
    <location>
        <begin position="134"/>
        <end position="212"/>
    </location>
</feature>
<dbReference type="EMBL" id="LT635766">
    <property type="protein sequence ID" value="SGZ53564.1"/>
    <property type="molecule type" value="Genomic_DNA"/>
</dbReference>
<feature type="compositionally biased region" description="Low complexity" evidence="1">
    <location>
        <begin position="243"/>
        <end position="263"/>
    </location>
</feature>
<proteinExistence type="predicted"/>
<feature type="region of interest" description="Disordered" evidence="1">
    <location>
        <begin position="558"/>
        <end position="588"/>
    </location>
</feature>
<sequence>MLCAIVVVLHLLALVAAKYLEISSDLGTYYLQASDGRYILTDDISKAYGNFTVDFRIHGVEELGVARDNRVLDGAFYSLDVTKATGFFRGEYLILSNEHFSWYVCPDPVTASGDWLLYIKDDRFNYTDFISSTEDGASETGSSDIGSFTDISSHTDISSTTEETSTDESSIDNGGLGEESSTTDESTDIVVGGDTSTDRLVEPTDVTSPDGALLFTDPLETIETPAIDTPQQELGDTSTANADPLPVDDTTTVVDTPLVDSSTPTAADGEADNSPAEIVLAIESALRFLRNKRAEPDVYYAVNYDQCYPISVLLVDEPVCVSDDCSSSSCATLCVMASCTGSPCFPEICTTLCPGDSCPTVCSKTLCADSASCPAPSCTTECPKGCLTVCPTQSCSSGALLCPPASCTTQCPGECDVICNASCSGSACSCVTSCDSGCSGTSCPCTGPLCPGGGNEGGGDCTTCGGEPKTRCSGLRCQGCTTCDKTVTFPGCPTCVHTFTDFVITCPSATTITISTCPNVNQCSPKVLSLSPGTHTLSGTAVVAVKSNIVLTIKAAGATGTAGSGSGTSGSGGSGSSTRSSTTGNSGGSTKDLVGTFFGALAFVILMW</sequence>
<feature type="compositionally biased region" description="Gly residues" evidence="1">
    <location>
        <begin position="560"/>
        <end position="575"/>
    </location>
</feature>
<protein>
    <submittedName>
        <fullName evidence="3">CIC11C00000000779</fullName>
    </submittedName>
</protein>
<name>A0A1L0DAK8_9ASCO</name>
<evidence type="ECO:0000313" key="3">
    <source>
        <dbReference type="EMBL" id="SGZ53564.1"/>
    </source>
</evidence>
<feature type="signal peptide" evidence="2">
    <location>
        <begin position="1"/>
        <end position="17"/>
    </location>
</feature>
<keyword evidence="2" id="KW-0732">Signal</keyword>
<feature type="compositionally biased region" description="Low complexity" evidence="1">
    <location>
        <begin position="576"/>
        <end position="588"/>
    </location>
</feature>
<accession>A0A1L0DAK8</accession>
<dbReference type="Proteomes" id="UP000182259">
    <property type="component" value="Chromosome III"/>
</dbReference>
<organism evidence="3 4">
    <name type="scientific">Sungouiella intermedia</name>
    <dbReference type="NCBI Taxonomy" id="45354"/>
    <lineage>
        <taxon>Eukaryota</taxon>
        <taxon>Fungi</taxon>
        <taxon>Dikarya</taxon>
        <taxon>Ascomycota</taxon>
        <taxon>Saccharomycotina</taxon>
        <taxon>Pichiomycetes</taxon>
        <taxon>Metschnikowiaceae</taxon>
        <taxon>Sungouiella</taxon>
    </lineage>
</organism>
<feature type="compositionally biased region" description="Polar residues" evidence="1">
    <location>
        <begin position="229"/>
        <end position="241"/>
    </location>
</feature>
<evidence type="ECO:0000313" key="4">
    <source>
        <dbReference type="Proteomes" id="UP000182259"/>
    </source>
</evidence>
<reference evidence="4" key="1">
    <citation type="submission" date="2016-10" db="EMBL/GenBank/DDBJ databases">
        <authorList>
            <person name="Geijer C."/>
            <person name="Jareborg N."/>
            <person name="Dainat J."/>
        </authorList>
    </citation>
    <scope>NUCLEOTIDE SEQUENCE [LARGE SCALE GENOMIC DNA]</scope>
    <source>
        <strain evidence="4">PYCC 4715</strain>
    </source>
</reference>
<gene>
    <name evidence="3" type="ORF">SAMEA4029009_CIC11G00000000779</name>
</gene>
<evidence type="ECO:0000256" key="2">
    <source>
        <dbReference type="SAM" id="SignalP"/>
    </source>
</evidence>
<evidence type="ECO:0000256" key="1">
    <source>
        <dbReference type="SAM" id="MobiDB-lite"/>
    </source>
</evidence>